<organism evidence="11 12">
    <name type="scientific">Clostridium symbiosum</name>
    <name type="common">Bacteroides symbiosus</name>
    <dbReference type="NCBI Taxonomy" id="1512"/>
    <lineage>
        <taxon>Bacteria</taxon>
        <taxon>Bacillati</taxon>
        <taxon>Bacillota</taxon>
        <taxon>Clostridia</taxon>
        <taxon>Lachnospirales</taxon>
        <taxon>Lachnospiraceae</taxon>
        <taxon>Otoolea</taxon>
    </lineage>
</organism>
<dbReference type="EMBL" id="JAINVB010000002">
    <property type="protein sequence ID" value="MCK0088810.1"/>
    <property type="molecule type" value="Genomic_DNA"/>
</dbReference>
<protein>
    <submittedName>
        <fullName evidence="11">TRAP transporter small permease</fullName>
    </submittedName>
</protein>
<gene>
    <name evidence="11" type="ORF">K5I21_23700</name>
</gene>
<accession>A0AAW5FAG9</accession>
<dbReference type="InterPro" id="IPR055348">
    <property type="entry name" value="DctQ"/>
</dbReference>
<evidence type="ECO:0000256" key="3">
    <source>
        <dbReference type="ARBA" id="ARBA00022475"/>
    </source>
</evidence>
<evidence type="ECO:0000256" key="4">
    <source>
        <dbReference type="ARBA" id="ARBA00022519"/>
    </source>
</evidence>
<evidence type="ECO:0000256" key="1">
    <source>
        <dbReference type="ARBA" id="ARBA00004429"/>
    </source>
</evidence>
<feature type="transmembrane region" description="Helical" evidence="9">
    <location>
        <begin position="127"/>
        <end position="146"/>
    </location>
</feature>
<evidence type="ECO:0000256" key="9">
    <source>
        <dbReference type="SAM" id="Phobius"/>
    </source>
</evidence>
<comment type="similarity">
    <text evidence="8">Belongs to the TRAP transporter small permease family.</text>
</comment>
<comment type="subcellular location">
    <subcellularLocation>
        <location evidence="1">Cell inner membrane</location>
        <topology evidence="1">Multi-pass membrane protein</topology>
    </subcellularLocation>
</comment>
<comment type="caution">
    <text evidence="11">The sequence shown here is derived from an EMBL/GenBank/DDBJ whole genome shotgun (WGS) entry which is preliminary data.</text>
</comment>
<dbReference type="PANTHER" id="PTHR35011:SF2">
    <property type="entry name" value="2,3-DIKETO-L-GULONATE TRAP TRANSPORTER SMALL PERMEASE PROTEIN YIAM"/>
    <property type="match status" value="1"/>
</dbReference>
<evidence type="ECO:0000256" key="5">
    <source>
        <dbReference type="ARBA" id="ARBA00022692"/>
    </source>
</evidence>
<feature type="transmembrane region" description="Helical" evidence="9">
    <location>
        <begin position="86"/>
        <end position="107"/>
    </location>
</feature>
<evidence type="ECO:0000256" key="8">
    <source>
        <dbReference type="ARBA" id="ARBA00038436"/>
    </source>
</evidence>
<sequence length="170" mass="19802">MKTTLRWLDQHFEEMLMAFFLCGVVVLMTLHVFFRYVMRAPLTWSEEATRYMFIWFVFIGISYGIRNNTHIRVNIIEVLCPKVIPVFSLIQDLAGALFILYLLPAAFNSMRQIAERNQTSAGLHLPMIFVYGALFMGLCISVIRIIQKFYCRFRFPTAKNRAKTEGGKEV</sequence>
<dbReference type="GO" id="GO:0022857">
    <property type="term" value="F:transmembrane transporter activity"/>
    <property type="evidence" value="ECO:0007669"/>
    <property type="project" value="TreeGrafter"/>
</dbReference>
<evidence type="ECO:0000256" key="6">
    <source>
        <dbReference type="ARBA" id="ARBA00022989"/>
    </source>
</evidence>
<keyword evidence="4" id="KW-0997">Cell inner membrane</keyword>
<dbReference type="Proteomes" id="UP001203136">
    <property type="component" value="Unassembled WGS sequence"/>
</dbReference>
<feature type="transmembrane region" description="Helical" evidence="9">
    <location>
        <begin position="48"/>
        <end position="65"/>
    </location>
</feature>
<evidence type="ECO:0000313" key="11">
    <source>
        <dbReference type="EMBL" id="MCK0088810.1"/>
    </source>
</evidence>
<evidence type="ECO:0000256" key="2">
    <source>
        <dbReference type="ARBA" id="ARBA00022448"/>
    </source>
</evidence>
<evidence type="ECO:0000259" key="10">
    <source>
        <dbReference type="Pfam" id="PF04290"/>
    </source>
</evidence>
<dbReference type="AlphaFoldDB" id="A0AAW5FAG9"/>
<keyword evidence="2" id="KW-0813">Transport</keyword>
<keyword evidence="7 9" id="KW-0472">Membrane</keyword>
<dbReference type="GO" id="GO:0015740">
    <property type="term" value="P:C4-dicarboxylate transport"/>
    <property type="evidence" value="ECO:0007669"/>
    <property type="project" value="TreeGrafter"/>
</dbReference>
<feature type="transmembrane region" description="Helical" evidence="9">
    <location>
        <begin position="16"/>
        <end position="36"/>
    </location>
</feature>
<dbReference type="RefSeq" id="WP_024738672.1">
    <property type="nucleotide sequence ID" value="NZ_JAINVB010000002.1"/>
</dbReference>
<evidence type="ECO:0000256" key="7">
    <source>
        <dbReference type="ARBA" id="ARBA00023136"/>
    </source>
</evidence>
<keyword evidence="5 9" id="KW-0812">Transmembrane</keyword>
<proteinExistence type="inferred from homology"/>
<keyword evidence="3" id="KW-1003">Cell membrane</keyword>
<dbReference type="Pfam" id="PF04290">
    <property type="entry name" value="DctQ"/>
    <property type="match status" value="1"/>
</dbReference>
<feature type="domain" description="Tripartite ATP-independent periplasmic transporters DctQ component" evidence="10">
    <location>
        <begin position="25"/>
        <end position="154"/>
    </location>
</feature>
<keyword evidence="6 9" id="KW-1133">Transmembrane helix</keyword>
<name>A0AAW5FAG9_CLOSY</name>
<dbReference type="InterPro" id="IPR007387">
    <property type="entry name" value="TRAP_DctQ"/>
</dbReference>
<reference evidence="11" key="1">
    <citation type="journal article" date="2022" name="Cell Host Microbe">
        <title>Colonization of the live biotherapeutic product VE303 and modulation of the microbiota and metabolites in healthy volunteers.</title>
        <authorList>
            <person name="Dsouza M."/>
            <person name="Menon R."/>
            <person name="Crossette E."/>
            <person name="Bhattarai S.K."/>
            <person name="Schneider J."/>
            <person name="Kim Y.G."/>
            <person name="Reddy S."/>
            <person name="Caballero S."/>
            <person name="Felix C."/>
            <person name="Cornacchione L."/>
            <person name="Hendrickson J."/>
            <person name="Watson A.R."/>
            <person name="Minot S.S."/>
            <person name="Greenfield N."/>
            <person name="Schopf L."/>
            <person name="Szabady R."/>
            <person name="Patarroyo J."/>
            <person name="Smith W."/>
            <person name="Harrison P."/>
            <person name="Kuijper E.J."/>
            <person name="Kelly C.P."/>
            <person name="Olle B."/>
            <person name="Bobilev D."/>
            <person name="Silber J.L."/>
            <person name="Bucci V."/>
            <person name="Roberts B."/>
            <person name="Faith J."/>
            <person name="Norman J.M."/>
        </authorList>
    </citation>
    <scope>NUCLEOTIDE SEQUENCE</scope>
    <source>
        <strain evidence="11">VE303-04</strain>
    </source>
</reference>
<dbReference type="GO" id="GO:0005886">
    <property type="term" value="C:plasma membrane"/>
    <property type="evidence" value="ECO:0007669"/>
    <property type="project" value="UniProtKB-SubCell"/>
</dbReference>
<evidence type="ECO:0000313" key="12">
    <source>
        <dbReference type="Proteomes" id="UP001203136"/>
    </source>
</evidence>
<dbReference type="PANTHER" id="PTHR35011">
    <property type="entry name" value="2,3-DIKETO-L-GULONATE TRAP TRANSPORTER SMALL PERMEASE PROTEIN YIAM"/>
    <property type="match status" value="1"/>
</dbReference>